<dbReference type="EMBL" id="CAJNOK010003456">
    <property type="protein sequence ID" value="CAF0901892.1"/>
    <property type="molecule type" value="Genomic_DNA"/>
</dbReference>
<comment type="caution">
    <text evidence="10">The sequence shown here is derived from an EMBL/GenBank/DDBJ whole genome shotgun (WGS) entry which is preliminary data.</text>
</comment>
<protein>
    <recommendedName>
        <fullName evidence="9">Ig-like domain-containing protein</fullName>
    </recommendedName>
</protein>
<dbReference type="Proteomes" id="UP000682733">
    <property type="component" value="Unassembled WGS sequence"/>
</dbReference>
<dbReference type="Pfam" id="PF13927">
    <property type="entry name" value="Ig_3"/>
    <property type="match status" value="1"/>
</dbReference>
<dbReference type="GO" id="GO:0008046">
    <property type="term" value="F:axon guidance receptor activity"/>
    <property type="evidence" value="ECO:0007669"/>
    <property type="project" value="TreeGrafter"/>
</dbReference>
<keyword evidence="4" id="KW-0677">Repeat</keyword>
<proteinExistence type="predicted"/>
<comment type="subcellular location">
    <subcellularLocation>
        <location evidence="1">Cell membrane</location>
    </subcellularLocation>
</comment>
<evidence type="ECO:0000256" key="1">
    <source>
        <dbReference type="ARBA" id="ARBA00004236"/>
    </source>
</evidence>
<dbReference type="InterPro" id="IPR003598">
    <property type="entry name" value="Ig_sub2"/>
</dbReference>
<evidence type="ECO:0000256" key="6">
    <source>
        <dbReference type="ARBA" id="ARBA00023157"/>
    </source>
</evidence>
<feature type="domain" description="Ig-like" evidence="9">
    <location>
        <begin position="34"/>
        <end position="117"/>
    </location>
</feature>
<dbReference type="GO" id="GO:0005886">
    <property type="term" value="C:plasma membrane"/>
    <property type="evidence" value="ECO:0007669"/>
    <property type="project" value="UniProtKB-SubCell"/>
</dbReference>
<dbReference type="OrthoDB" id="10012075at2759"/>
<keyword evidence="8" id="KW-0393">Immunoglobulin domain</keyword>
<accession>A0A813UTV6</accession>
<evidence type="ECO:0000256" key="4">
    <source>
        <dbReference type="ARBA" id="ARBA00022737"/>
    </source>
</evidence>
<dbReference type="GO" id="GO:0030424">
    <property type="term" value="C:axon"/>
    <property type="evidence" value="ECO:0007669"/>
    <property type="project" value="TreeGrafter"/>
</dbReference>
<dbReference type="SUPFAM" id="SSF48726">
    <property type="entry name" value="Immunoglobulin"/>
    <property type="match status" value="1"/>
</dbReference>
<dbReference type="SMART" id="SM00408">
    <property type="entry name" value="IGc2"/>
    <property type="match status" value="1"/>
</dbReference>
<dbReference type="FunFam" id="2.60.40.10:FF:000328">
    <property type="entry name" value="CLUMA_CG000981, isoform A"/>
    <property type="match status" value="1"/>
</dbReference>
<name>A0A813UTV6_9BILA</name>
<dbReference type="PANTHER" id="PTHR45080:SF8">
    <property type="entry name" value="IG-LIKE DOMAIN-CONTAINING PROTEIN"/>
    <property type="match status" value="1"/>
</dbReference>
<dbReference type="EMBL" id="CAJOBA010003456">
    <property type="protein sequence ID" value="CAF3682403.1"/>
    <property type="molecule type" value="Genomic_DNA"/>
</dbReference>
<dbReference type="GO" id="GO:0007156">
    <property type="term" value="P:homophilic cell adhesion via plasma membrane adhesion molecules"/>
    <property type="evidence" value="ECO:0007669"/>
    <property type="project" value="TreeGrafter"/>
</dbReference>
<evidence type="ECO:0000313" key="14">
    <source>
        <dbReference type="Proteomes" id="UP000663829"/>
    </source>
</evidence>
<evidence type="ECO:0000259" key="9">
    <source>
        <dbReference type="PROSITE" id="PS50835"/>
    </source>
</evidence>
<keyword evidence="6" id="KW-1015">Disulfide bond</keyword>
<dbReference type="Proteomes" id="UP000663829">
    <property type="component" value="Unassembled WGS sequence"/>
</dbReference>
<dbReference type="Gene3D" id="2.60.40.10">
    <property type="entry name" value="Immunoglobulins"/>
    <property type="match status" value="1"/>
</dbReference>
<sequence length="139" mass="15637">MGIRTAYHHWDDKPLDELTVHSLSSGQLQAAESPQILSNFSTKSPIIVNEGANVTLICHAKGRPHPYITWYRRGNKYALSNGTQFLVLHNVSRAQSGHYECVAHNGVNGHSVSKDIELRVICEYQQFLLSYSNHRMYGG</sequence>
<evidence type="ECO:0000313" key="11">
    <source>
        <dbReference type="EMBL" id="CAF0901892.1"/>
    </source>
</evidence>
<gene>
    <name evidence="10" type="ORF">GPM918_LOCUS4867</name>
    <name evidence="11" type="ORF">OVA965_LOCUS9666</name>
    <name evidence="12" type="ORF">SRO942_LOCUS4873</name>
    <name evidence="13" type="ORF">TMI583_LOCUS9660</name>
</gene>
<dbReference type="InterPro" id="IPR036179">
    <property type="entry name" value="Ig-like_dom_sf"/>
</dbReference>
<dbReference type="Proteomes" id="UP000677228">
    <property type="component" value="Unassembled WGS sequence"/>
</dbReference>
<dbReference type="EMBL" id="CAJOBC010000678">
    <property type="protein sequence ID" value="CAF3614287.1"/>
    <property type="molecule type" value="Genomic_DNA"/>
</dbReference>
<evidence type="ECO:0000256" key="5">
    <source>
        <dbReference type="ARBA" id="ARBA00023136"/>
    </source>
</evidence>
<dbReference type="InterPro" id="IPR050958">
    <property type="entry name" value="Cell_Adh-Cytoskel_Orgn"/>
</dbReference>
<dbReference type="PROSITE" id="PS50835">
    <property type="entry name" value="IG_LIKE"/>
    <property type="match status" value="1"/>
</dbReference>
<dbReference type="AlphaFoldDB" id="A0A813UTV6"/>
<keyword evidence="5" id="KW-0472">Membrane</keyword>
<evidence type="ECO:0000256" key="3">
    <source>
        <dbReference type="ARBA" id="ARBA00022729"/>
    </source>
</evidence>
<evidence type="ECO:0000256" key="7">
    <source>
        <dbReference type="ARBA" id="ARBA00023180"/>
    </source>
</evidence>
<dbReference type="InterPro" id="IPR007110">
    <property type="entry name" value="Ig-like_dom"/>
</dbReference>
<dbReference type="InterPro" id="IPR013783">
    <property type="entry name" value="Ig-like_fold"/>
</dbReference>
<keyword evidence="7" id="KW-0325">Glycoprotein</keyword>
<evidence type="ECO:0000313" key="10">
    <source>
        <dbReference type="EMBL" id="CAF0827315.1"/>
    </source>
</evidence>
<dbReference type="PANTHER" id="PTHR45080">
    <property type="entry name" value="CONTACTIN 5"/>
    <property type="match status" value="1"/>
</dbReference>
<dbReference type="EMBL" id="CAJNOQ010000677">
    <property type="protein sequence ID" value="CAF0827315.1"/>
    <property type="molecule type" value="Genomic_DNA"/>
</dbReference>
<keyword evidence="3" id="KW-0732">Signal</keyword>
<dbReference type="SMART" id="SM00409">
    <property type="entry name" value="IG"/>
    <property type="match status" value="1"/>
</dbReference>
<organism evidence="10 14">
    <name type="scientific">Didymodactylos carnosus</name>
    <dbReference type="NCBI Taxonomy" id="1234261"/>
    <lineage>
        <taxon>Eukaryota</taxon>
        <taxon>Metazoa</taxon>
        <taxon>Spiralia</taxon>
        <taxon>Gnathifera</taxon>
        <taxon>Rotifera</taxon>
        <taxon>Eurotatoria</taxon>
        <taxon>Bdelloidea</taxon>
        <taxon>Philodinida</taxon>
        <taxon>Philodinidae</taxon>
        <taxon>Didymodactylos</taxon>
    </lineage>
</organism>
<keyword evidence="14" id="KW-1185">Reference proteome</keyword>
<evidence type="ECO:0000256" key="8">
    <source>
        <dbReference type="ARBA" id="ARBA00023319"/>
    </source>
</evidence>
<reference evidence="10" key="1">
    <citation type="submission" date="2021-02" db="EMBL/GenBank/DDBJ databases">
        <authorList>
            <person name="Nowell W R."/>
        </authorList>
    </citation>
    <scope>NUCLEOTIDE SEQUENCE</scope>
</reference>
<dbReference type="InterPro" id="IPR003599">
    <property type="entry name" value="Ig_sub"/>
</dbReference>
<evidence type="ECO:0000256" key="2">
    <source>
        <dbReference type="ARBA" id="ARBA00022475"/>
    </source>
</evidence>
<dbReference type="GO" id="GO:0050808">
    <property type="term" value="P:synapse organization"/>
    <property type="evidence" value="ECO:0007669"/>
    <property type="project" value="TreeGrafter"/>
</dbReference>
<dbReference type="GO" id="GO:0043025">
    <property type="term" value="C:neuronal cell body"/>
    <property type="evidence" value="ECO:0007669"/>
    <property type="project" value="TreeGrafter"/>
</dbReference>
<keyword evidence="2" id="KW-1003">Cell membrane</keyword>
<evidence type="ECO:0000313" key="13">
    <source>
        <dbReference type="EMBL" id="CAF3682403.1"/>
    </source>
</evidence>
<dbReference type="Proteomes" id="UP000681722">
    <property type="component" value="Unassembled WGS sequence"/>
</dbReference>
<evidence type="ECO:0000313" key="12">
    <source>
        <dbReference type="EMBL" id="CAF3614287.1"/>
    </source>
</evidence>